<feature type="signal peptide" evidence="4">
    <location>
        <begin position="1"/>
        <end position="19"/>
    </location>
</feature>
<evidence type="ECO:0000259" key="5">
    <source>
        <dbReference type="Pfam" id="PF00419"/>
    </source>
</evidence>
<reference evidence="7" key="1">
    <citation type="submission" date="2010-08" db="EMBL/GenBank/DDBJ databases">
        <title>Genome comparisons of Edwardsiella bacteria analysed using deep sequencing technology.</title>
        <authorList>
            <person name="van Soest J.J."/>
            <person name="Henkel C.V."/>
            <person name="Jansen H.J."/>
            <person name="van den Hondel C.A.M.J.J."/>
            <person name="Bloemberg G.V."/>
            <person name="Meijer A.H."/>
            <person name="Spaink H.P."/>
        </authorList>
    </citation>
    <scope>NUCLEOTIDE SEQUENCE [LARGE SCALE GENOMIC DNA]</scope>
    <source>
        <strain evidence="7">FL6-60</strain>
    </source>
</reference>
<evidence type="ECO:0000256" key="2">
    <source>
        <dbReference type="ARBA" id="ARBA00006671"/>
    </source>
</evidence>
<reference evidence="6 7" key="2">
    <citation type="journal article" date="2011" name="BMC Immunol.">
        <title>Comparison of static immersion and intravenous injection systems for exposure of zebrafish embryos to the natural pathogen Edwardsiella tarda.</title>
        <authorList>
            <person name="van Soest J.J."/>
            <person name="Stockhammer O.W."/>
            <person name="Ordas A."/>
            <person name="Bloemberg G.V."/>
            <person name="Spaink H.P."/>
            <person name="Meijer A.H."/>
        </authorList>
    </citation>
    <scope>NUCLEOTIDE SEQUENCE [LARGE SCALE GENOMIC DNA]</scope>
    <source>
        <strain evidence="6 7">FL6-60</strain>
    </source>
</reference>
<dbReference type="GO" id="GO:0009289">
    <property type="term" value="C:pilus"/>
    <property type="evidence" value="ECO:0007669"/>
    <property type="project" value="UniProtKB-SubCell"/>
</dbReference>
<sequence length="296" mass="31778">MANRRYPAALLLLLPALTAAQTDTRVDFGHLSNGGAVAVGETLARQRLRLTLPCTGPCDPDGISLLPRGEVLSQDAPRRRYRLGSPIAGLAIDIALETAPLGADALQLEAEIALIKRGGRTEGGEISLHTPLVSLMETRDGRRQKAGDIYVSGTLELAACEVVSNALTFHLPSLPYVALRSSPLARPVEEGKSQRTLLLRCDGGVSTELTMTFSALNAATPPWLLPAQEDAAVGFMVKEGLSDSWVQWNSERYSLALTVPESGTLEVPFTAYYVRLGERPHSGSVSAKGQYTVVYR</sequence>
<organism evidence="6 7">
    <name type="scientific">Edwardsiella tarda (strain FL6-60)</name>
    <dbReference type="NCBI Taxonomy" id="718251"/>
    <lineage>
        <taxon>Bacteria</taxon>
        <taxon>Pseudomonadati</taxon>
        <taxon>Pseudomonadota</taxon>
        <taxon>Gammaproteobacteria</taxon>
        <taxon>Enterobacterales</taxon>
        <taxon>Hafniaceae</taxon>
        <taxon>Edwardsiella</taxon>
    </lineage>
</organism>
<dbReference type="Proteomes" id="UP000002230">
    <property type="component" value="Chromosome"/>
</dbReference>
<dbReference type="InterPro" id="IPR036937">
    <property type="entry name" value="Adhesion_dom_fimbrial_sf"/>
</dbReference>
<evidence type="ECO:0000313" key="7">
    <source>
        <dbReference type="Proteomes" id="UP000002230"/>
    </source>
</evidence>
<comment type="subcellular location">
    <subcellularLocation>
        <location evidence="1">Fimbrium</location>
    </subcellularLocation>
</comment>
<feature type="domain" description="Fimbrial-type adhesion" evidence="5">
    <location>
        <begin position="150"/>
        <end position="295"/>
    </location>
</feature>
<dbReference type="InterPro" id="IPR008966">
    <property type="entry name" value="Adhesion_dom_sf"/>
</dbReference>
<protein>
    <recommendedName>
        <fullName evidence="5">Fimbrial-type adhesion domain-containing protein</fullName>
    </recommendedName>
</protein>
<dbReference type="KEGG" id="etd:ETAF_2011"/>
<evidence type="ECO:0000256" key="1">
    <source>
        <dbReference type="ARBA" id="ARBA00004561"/>
    </source>
</evidence>
<dbReference type="AlphaFoldDB" id="A0A0H3DU20"/>
<evidence type="ECO:0000313" key="6">
    <source>
        <dbReference type="EMBL" id="ADM42117.1"/>
    </source>
</evidence>
<keyword evidence="7" id="KW-1185">Reference proteome</keyword>
<gene>
    <name evidence="6" type="ordered locus">ETAF_2011</name>
</gene>
<name>A0A0H3DU20_EDWTF</name>
<dbReference type="GO" id="GO:0043709">
    <property type="term" value="P:cell adhesion involved in single-species biofilm formation"/>
    <property type="evidence" value="ECO:0007669"/>
    <property type="project" value="TreeGrafter"/>
</dbReference>
<dbReference type="InterPro" id="IPR050263">
    <property type="entry name" value="Bact_Fimbrial_Adh_Pro"/>
</dbReference>
<dbReference type="PANTHER" id="PTHR33420">
    <property type="entry name" value="FIMBRIAL SUBUNIT ELFA-RELATED"/>
    <property type="match status" value="1"/>
</dbReference>
<keyword evidence="4" id="KW-0732">Signal</keyword>
<dbReference type="HOGENOM" id="CLU_939185_0_0_6"/>
<dbReference type="EMBL" id="CP002154">
    <property type="protein sequence ID" value="ADM42117.1"/>
    <property type="molecule type" value="Genomic_DNA"/>
</dbReference>
<dbReference type="InterPro" id="IPR000259">
    <property type="entry name" value="Adhesion_dom_fimbrial"/>
</dbReference>
<comment type="similarity">
    <text evidence="2">Belongs to the fimbrial protein family.</text>
</comment>
<dbReference type="PANTHER" id="PTHR33420:SF14">
    <property type="entry name" value="TYPE 1 FIMBRIN D-MANNOSE SPECIFIC ADHESIN"/>
    <property type="match status" value="1"/>
</dbReference>
<dbReference type="Gene3D" id="2.60.40.1090">
    <property type="entry name" value="Fimbrial-type adhesion domain"/>
    <property type="match status" value="1"/>
</dbReference>
<accession>A0A0H3DU20</accession>
<dbReference type="PATRIC" id="fig|718251.5.peg.2086"/>
<feature type="chain" id="PRO_5002607943" description="Fimbrial-type adhesion domain-containing protein" evidence="4">
    <location>
        <begin position="20"/>
        <end position="296"/>
    </location>
</feature>
<evidence type="ECO:0000256" key="4">
    <source>
        <dbReference type="SAM" id="SignalP"/>
    </source>
</evidence>
<keyword evidence="3" id="KW-0281">Fimbrium</keyword>
<proteinExistence type="inferred from homology"/>
<dbReference type="Pfam" id="PF00419">
    <property type="entry name" value="Fimbrial"/>
    <property type="match status" value="1"/>
</dbReference>
<evidence type="ECO:0000256" key="3">
    <source>
        <dbReference type="ARBA" id="ARBA00023263"/>
    </source>
</evidence>
<dbReference type="SUPFAM" id="SSF49401">
    <property type="entry name" value="Bacterial adhesins"/>
    <property type="match status" value="1"/>
</dbReference>